<reference evidence="2" key="1">
    <citation type="submission" date="2018-11" db="EMBL/GenBank/DDBJ databases">
        <authorList>
            <consortium name="Pathogen Informatics"/>
        </authorList>
    </citation>
    <scope>NUCLEOTIDE SEQUENCE</scope>
</reference>
<dbReference type="AlphaFoldDB" id="A0A3S5B152"/>
<evidence type="ECO:0000256" key="1">
    <source>
        <dbReference type="SAM" id="MobiDB-lite"/>
    </source>
</evidence>
<name>A0A3S5B152_9PLAT</name>
<comment type="caution">
    <text evidence="2">The sequence shown here is derived from an EMBL/GenBank/DDBJ whole genome shotgun (WGS) entry which is preliminary data.</text>
</comment>
<feature type="compositionally biased region" description="Basic residues" evidence="1">
    <location>
        <begin position="64"/>
        <end position="74"/>
    </location>
</feature>
<sequence>MYVHSVLILQQRTDHLVAPAFASVYDNSHDPRGPKKTIVEAAVDAQFESCPDSASNSLPVPVRRQPRPATRPRHSLPTLDWASTLCPVANIASLHGDFGLGLLFKPRDMYGISLTDTPATTGHNDTQHVGVGGRKG</sequence>
<keyword evidence="3" id="KW-1185">Reference proteome</keyword>
<dbReference type="Proteomes" id="UP000784294">
    <property type="component" value="Unassembled WGS sequence"/>
</dbReference>
<evidence type="ECO:0000313" key="2">
    <source>
        <dbReference type="EMBL" id="VEL10202.1"/>
    </source>
</evidence>
<accession>A0A3S5B152</accession>
<dbReference type="EMBL" id="CAAALY010008324">
    <property type="protein sequence ID" value="VEL10202.1"/>
    <property type="molecule type" value="Genomic_DNA"/>
</dbReference>
<protein>
    <submittedName>
        <fullName evidence="2">Uncharacterized protein</fullName>
    </submittedName>
</protein>
<gene>
    <name evidence="2" type="ORF">PXEA_LOCUS3642</name>
</gene>
<organism evidence="2 3">
    <name type="scientific">Protopolystoma xenopodis</name>
    <dbReference type="NCBI Taxonomy" id="117903"/>
    <lineage>
        <taxon>Eukaryota</taxon>
        <taxon>Metazoa</taxon>
        <taxon>Spiralia</taxon>
        <taxon>Lophotrochozoa</taxon>
        <taxon>Platyhelminthes</taxon>
        <taxon>Monogenea</taxon>
        <taxon>Polyopisthocotylea</taxon>
        <taxon>Polystomatidea</taxon>
        <taxon>Polystomatidae</taxon>
        <taxon>Protopolystoma</taxon>
    </lineage>
</organism>
<evidence type="ECO:0000313" key="3">
    <source>
        <dbReference type="Proteomes" id="UP000784294"/>
    </source>
</evidence>
<proteinExistence type="predicted"/>
<feature type="region of interest" description="Disordered" evidence="1">
    <location>
        <begin position="50"/>
        <end position="75"/>
    </location>
</feature>